<evidence type="ECO:0000313" key="1">
    <source>
        <dbReference type="EMBL" id="KTC84772.1"/>
    </source>
</evidence>
<comment type="caution">
    <text evidence="1">The sequence shown here is derived from an EMBL/GenBank/DDBJ whole genome shotgun (WGS) entry which is preliminary data.</text>
</comment>
<dbReference type="PATRIC" id="fig|1212489.4.peg.3098"/>
<dbReference type="OrthoDB" id="6828033at2"/>
<gene>
    <name evidence="1" type="ORF">Ldro_2936</name>
</gene>
<accession>A0A0W0SN94</accession>
<name>A0A0W0SN94_9GAMM</name>
<sequence>MKARFKSGKNVDILKIRERNIVEYTEKYGLRFFLDFRIDNHTGERMQAIDPNEQYLIDMMRERVSSCPKEQSISTTGTFLIVANHKILHGRPQMNIDKSLAGEYTSDGRLSKTPRLLFRSKGPRDEINFYI</sequence>
<keyword evidence="2" id="KW-1185">Reference proteome</keyword>
<dbReference type="EMBL" id="LNXY01000031">
    <property type="protein sequence ID" value="KTC84772.1"/>
    <property type="molecule type" value="Genomic_DNA"/>
</dbReference>
<dbReference type="RefSeq" id="WP_058497192.1">
    <property type="nucleotide sequence ID" value="NZ_CAAAIU010000022.1"/>
</dbReference>
<reference evidence="1 2" key="1">
    <citation type="submission" date="2015-11" db="EMBL/GenBank/DDBJ databases">
        <title>Genomic analysis of 38 Legionella species identifies large and diverse effector repertoires.</title>
        <authorList>
            <person name="Burstein D."/>
            <person name="Amaro F."/>
            <person name="Zusman T."/>
            <person name="Lifshitz Z."/>
            <person name="Cohen O."/>
            <person name="Gilbert J.A."/>
            <person name="Pupko T."/>
            <person name="Shuman H.A."/>
            <person name="Segal G."/>
        </authorList>
    </citation>
    <scope>NUCLEOTIDE SEQUENCE [LARGE SCALE GENOMIC DNA]</scope>
    <source>
        <strain evidence="1 2">ATCC 700990</strain>
    </source>
</reference>
<dbReference type="Proteomes" id="UP000054736">
    <property type="component" value="Unassembled WGS sequence"/>
</dbReference>
<dbReference type="AlphaFoldDB" id="A0A0W0SN94"/>
<evidence type="ECO:0000313" key="2">
    <source>
        <dbReference type="Proteomes" id="UP000054736"/>
    </source>
</evidence>
<evidence type="ECO:0008006" key="3">
    <source>
        <dbReference type="Google" id="ProtNLM"/>
    </source>
</evidence>
<protein>
    <recommendedName>
        <fullName evidence="3">Taurine catabolism dioxygenase TauD, TfdA family</fullName>
    </recommendedName>
</protein>
<organism evidence="1 2">
    <name type="scientific">Legionella drozanskii LLAP-1</name>
    <dbReference type="NCBI Taxonomy" id="1212489"/>
    <lineage>
        <taxon>Bacteria</taxon>
        <taxon>Pseudomonadati</taxon>
        <taxon>Pseudomonadota</taxon>
        <taxon>Gammaproteobacteria</taxon>
        <taxon>Legionellales</taxon>
        <taxon>Legionellaceae</taxon>
        <taxon>Legionella</taxon>
    </lineage>
</organism>
<dbReference type="STRING" id="1212489.Ldro_2936"/>
<proteinExistence type="predicted"/>